<dbReference type="GO" id="GO:0046961">
    <property type="term" value="F:proton-transporting ATPase activity, rotational mechanism"/>
    <property type="evidence" value="ECO:0007669"/>
    <property type="project" value="InterPro"/>
</dbReference>
<comment type="caution">
    <text evidence="9">The sequence shown here is derived from an EMBL/GenBank/DDBJ whole genome shotgun (WGS) entry which is preliminary data.</text>
</comment>
<evidence type="ECO:0000256" key="4">
    <source>
        <dbReference type="ARBA" id="ARBA00022741"/>
    </source>
</evidence>
<dbReference type="SUPFAM" id="SSF52540">
    <property type="entry name" value="P-loop containing nucleoside triphosphate hydrolases"/>
    <property type="match status" value="1"/>
</dbReference>
<gene>
    <name evidence="9" type="ORF">CJOHNSTONI_LOCUS2043</name>
</gene>
<keyword evidence="10" id="KW-1185">Reference proteome</keyword>
<evidence type="ECO:0000256" key="6">
    <source>
        <dbReference type="ARBA" id="ARBA00022967"/>
    </source>
</evidence>
<evidence type="ECO:0000256" key="1">
    <source>
        <dbReference type="ARBA" id="ARBA00008936"/>
    </source>
</evidence>
<evidence type="ECO:0000313" key="9">
    <source>
        <dbReference type="EMBL" id="CAG9531663.1"/>
    </source>
</evidence>
<dbReference type="Gene3D" id="3.40.50.300">
    <property type="entry name" value="P-loop containing nucleotide triphosphate hydrolases"/>
    <property type="match status" value="1"/>
</dbReference>
<dbReference type="GO" id="GO:0005524">
    <property type="term" value="F:ATP binding"/>
    <property type="evidence" value="ECO:0007669"/>
    <property type="project" value="UniProtKB-KW"/>
</dbReference>
<sequence>MLLHEEQHSARMMRSDNNCYMGLNVSMIADSTTRRTETFQEISRRLDEMPADSGHPAYLAARSDSFYERAERVKYLGNPEREGSVMIVEA</sequence>
<dbReference type="EC" id="7.1.2.2" evidence="2"/>
<dbReference type="InterPro" id="IPR000194">
    <property type="entry name" value="ATPase_F1/V1/A1_a/bsu_nucl-bd"/>
</dbReference>
<protein>
    <recommendedName>
        <fullName evidence="2">H(+)-transporting two-sector ATPase</fullName>
        <ecNumber evidence="2">7.1.2.2</ecNumber>
    </recommendedName>
</protein>
<comment type="similarity">
    <text evidence="1">Belongs to the ATPase alpha/beta chains family.</text>
</comment>
<dbReference type="GO" id="GO:0046034">
    <property type="term" value="P:ATP metabolic process"/>
    <property type="evidence" value="ECO:0007669"/>
    <property type="project" value="InterPro"/>
</dbReference>
<dbReference type="InterPro" id="IPR027417">
    <property type="entry name" value="P-loop_NTPase"/>
</dbReference>
<dbReference type="Proteomes" id="UP000746747">
    <property type="component" value="Unassembled WGS sequence"/>
</dbReference>
<organism evidence="9 10">
    <name type="scientific">Cercopithifilaria johnstoni</name>
    <dbReference type="NCBI Taxonomy" id="2874296"/>
    <lineage>
        <taxon>Eukaryota</taxon>
        <taxon>Metazoa</taxon>
        <taxon>Ecdysozoa</taxon>
        <taxon>Nematoda</taxon>
        <taxon>Chromadorea</taxon>
        <taxon>Rhabditida</taxon>
        <taxon>Spirurina</taxon>
        <taxon>Spiruromorpha</taxon>
        <taxon>Filarioidea</taxon>
        <taxon>Onchocercidae</taxon>
        <taxon>Cercopithifilaria</taxon>
    </lineage>
</organism>
<dbReference type="EMBL" id="CAKAEH010000678">
    <property type="protein sequence ID" value="CAG9531663.1"/>
    <property type="molecule type" value="Genomic_DNA"/>
</dbReference>
<dbReference type="GO" id="GO:0005765">
    <property type="term" value="C:lysosomal membrane"/>
    <property type="evidence" value="ECO:0007669"/>
    <property type="project" value="TreeGrafter"/>
</dbReference>
<evidence type="ECO:0000256" key="5">
    <source>
        <dbReference type="ARBA" id="ARBA00022840"/>
    </source>
</evidence>
<keyword evidence="5" id="KW-0067">ATP-binding</keyword>
<keyword evidence="6" id="KW-1278">Translocase</keyword>
<proteinExistence type="inferred from homology"/>
<evidence type="ECO:0000313" key="10">
    <source>
        <dbReference type="Proteomes" id="UP000746747"/>
    </source>
</evidence>
<name>A0A8J2LXA3_9BILA</name>
<feature type="domain" description="ATPase F1/V1/A1 complex alpha/beta subunit nucleotide-binding" evidence="8">
    <location>
        <begin position="19"/>
        <end position="88"/>
    </location>
</feature>
<dbReference type="OrthoDB" id="1676488at2759"/>
<dbReference type="Pfam" id="PF00006">
    <property type="entry name" value="ATP-synt_ab"/>
    <property type="match status" value="1"/>
</dbReference>
<keyword evidence="4" id="KW-0547">Nucleotide-binding</keyword>
<dbReference type="AlphaFoldDB" id="A0A8J2LXA3"/>
<keyword evidence="3" id="KW-0813">Transport</keyword>
<dbReference type="PANTHER" id="PTHR43607">
    <property type="entry name" value="V-TYPE PROTON ATPASE CATALYTIC SUBUNIT A"/>
    <property type="match status" value="1"/>
</dbReference>
<dbReference type="InterPro" id="IPR022878">
    <property type="entry name" value="V-ATPase_asu"/>
</dbReference>
<evidence type="ECO:0000256" key="2">
    <source>
        <dbReference type="ARBA" id="ARBA00012473"/>
    </source>
</evidence>
<evidence type="ECO:0000259" key="8">
    <source>
        <dbReference type="Pfam" id="PF00006"/>
    </source>
</evidence>
<accession>A0A8J2LXA3</accession>
<reference evidence="9" key="1">
    <citation type="submission" date="2021-09" db="EMBL/GenBank/DDBJ databases">
        <authorList>
            <consortium name="Pathogen Informatics"/>
        </authorList>
    </citation>
    <scope>NUCLEOTIDE SEQUENCE</scope>
</reference>
<dbReference type="PANTHER" id="PTHR43607:SF1">
    <property type="entry name" value="H(+)-TRANSPORTING TWO-SECTOR ATPASE"/>
    <property type="match status" value="1"/>
</dbReference>
<keyword evidence="7" id="KW-0406">Ion transport</keyword>
<evidence type="ECO:0000256" key="7">
    <source>
        <dbReference type="ARBA" id="ARBA00023065"/>
    </source>
</evidence>
<evidence type="ECO:0000256" key="3">
    <source>
        <dbReference type="ARBA" id="ARBA00022448"/>
    </source>
</evidence>